<dbReference type="Proteomes" id="UP000827724">
    <property type="component" value="Unassembled WGS sequence"/>
</dbReference>
<evidence type="ECO:0000313" key="3">
    <source>
        <dbReference type="Proteomes" id="UP000827724"/>
    </source>
</evidence>
<dbReference type="InterPro" id="IPR052585">
    <property type="entry name" value="Lipid_raft_assoc_Zn_ADH"/>
</dbReference>
<protein>
    <recommendedName>
        <fullName evidence="1">Enoyl reductase (ER) domain-containing protein</fullName>
    </recommendedName>
</protein>
<evidence type="ECO:0000313" key="2">
    <source>
        <dbReference type="EMBL" id="KAH6607127.1"/>
    </source>
</evidence>
<dbReference type="Pfam" id="PF08240">
    <property type="entry name" value="ADH_N"/>
    <property type="match status" value="1"/>
</dbReference>
<reference evidence="2" key="1">
    <citation type="submission" date="2021-08" db="EMBL/GenBank/DDBJ databases">
        <title>Chromosome-Level Trichoderma cornu-damae using Hi-C Data.</title>
        <authorList>
            <person name="Kim C.S."/>
        </authorList>
    </citation>
    <scope>NUCLEOTIDE SEQUENCE</scope>
    <source>
        <strain evidence="2">KA19-0412C</strain>
    </source>
</reference>
<dbReference type="AlphaFoldDB" id="A0A9P8QR68"/>
<dbReference type="PANTHER" id="PTHR43482">
    <property type="entry name" value="PROTEIN AST1-RELATED"/>
    <property type="match status" value="1"/>
</dbReference>
<organism evidence="2 3">
    <name type="scientific">Trichoderma cornu-damae</name>
    <dbReference type="NCBI Taxonomy" id="654480"/>
    <lineage>
        <taxon>Eukaryota</taxon>
        <taxon>Fungi</taxon>
        <taxon>Dikarya</taxon>
        <taxon>Ascomycota</taxon>
        <taxon>Pezizomycotina</taxon>
        <taxon>Sordariomycetes</taxon>
        <taxon>Hypocreomycetidae</taxon>
        <taxon>Hypocreales</taxon>
        <taxon>Hypocreaceae</taxon>
        <taxon>Trichoderma</taxon>
    </lineage>
</organism>
<dbReference type="InterPro" id="IPR011032">
    <property type="entry name" value="GroES-like_sf"/>
</dbReference>
<feature type="domain" description="Enoyl reductase (ER)" evidence="1">
    <location>
        <begin position="12"/>
        <end position="315"/>
    </location>
</feature>
<dbReference type="SUPFAM" id="SSF51735">
    <property type="entry name" value="NAD(P)-binding Rossmann-fold domains"/>
    <property type="match status" value="1"/>
</dbReference>
<dbReference type="InterPro" id="IPR036291">
    <property type="entry name" value="NAD(P)-bd_dom_sf"/>
</dbReference>
<evidence type="ECO:0000259" key="1">
    <source>
        <dbReference type="SMART" id="SM00829"/>
    </source>
</evidence>
<dbReference type="InterPro" id="IPR013149">
    <property type="entry name" value="ADH-like_C"/>
</dbReference>
<dbReference type="Gene3D" id="3.90.180.10">
    <property type="entry name" value="Medium-chain alcohol dehydrogenases, catalytic domain"/>
    <property type="match status" value="1"/>
</dbReference>
<dbReference type="SMART" id="SM00829">
    <property type="entry name" value="PKS_ER"/>
    <property type="match status" value="1"/>
</dbReference>
<dbReference type="SUPFAM" id="SSF50129">
    <property type="entry name" value="GroES-like"/>
    <property type="match status" value="1"/>
</dbReference>
<dbReference type="InterPro" id="IPR020843">
    <property type="entry name" value="ER"/>
</dbReference>
<accession>A0A9P8QR68</accession>
<dbReference type="OrthoDB" id="3509362at2759"/>
<dbReference type="Pfam" id="PF00107">
    <property type="entry name" value="ADH_zinc_N"/>
    <property type="match status" value="1"/>
</dbReference>
<dbReference type="PANTHER" id="PTHR43482:SF1">
    <property type="entry name" value="PROTEIN AST1-RELATED"/>
    <property type="match status" value="1"/>
</dbReference>
<name>A0A9P8QR68_9HYPO</name>
<dbReference type="GO" id="GO:0016491">
    <property type="term" value="F:oxidoreductase activity"/>
    <property type="evidence" value="ECO:0007669"/>
    <property type="project" value="InterPro"/>
</dbReference>
<dbReference type="EMBL" id="JAIWOZ010000003">
    <property type="protein sequence ID" value="KAH6607127.1"/>
    <property type="molecule type" value="Genomic_DNA"/>
</dbReference>
<sequence length="318" mass="34327">MKALRLLRENAGEAPRLILTQVPKPTLIPHHVLVKVHASAIHPSDVGNALGQFPYTQYPRVVGRDYAGVVEQGPQELVGREVYGTSGHAYAFTRDGFQAEYCLTHQDDVALKPNNISLVQAATLGVPFTTAAQMVERAAVTESDTVLVIGANGAVGSAAAQLARNMGARIIKATRDGGGEVDTDKDPELEAVDALTRGEGVDVILDTVGDVALTVSALKRLAKNGRLAFISAPKTGARDISFDMRDFYRADLSLLGCNSLNPSAKDMARRLRGMRELFESGKLEAESKWTPVPIDQAVEAYGKLMRRETDVKYVIVMV</sequence>
<proteinExistence type="predicted"/>
<keyword evidence="3" id="KW-1185">Reference proteome</keyword>
<comment type="caution">
    <text evidence="2">The sequence shown here is derived from an EMBL/GenBank/DDBJ whole genome shotgun (WGS) entry which is preliminary data.</text>
</comment>
<dbReference type="InterPro" id="IPR013154">
    <property type="entry name" value="ADH-like_N"/>
</dbReference>
<gene>
    <name evidence="2" type="ORF">Trco_003440</name>
</gene>